<dbReference type="PANTHER" id="PTHR40396:SF1">
    <property type="entry name" value="ATPASE AAA-TYPE CORE DOMAIN-CONTAINING PROTEIN"/>
    <property type="match status" value="1"/>
</dbReference>
<dbReference type="SUPFAM" id="SSF52540">
    <property type="entry name" value="P-loop containing nucleoside triphosphate hydrolases"/>
    <property type="match status" value="1"/>
</dbReference>
<evidence type="ECO:0000313" key="3">
    <source>
        <dbReference type="Proteomes" id="UP000598271"/>
    </source>
</evidence>
<name>A0A8J3G8N9_9BACT</name>
<dbReference type="InterPro" id="IPR003959">
    <property type="entry name" value="ATPase_AAA_core"/>
</dbReference>
<dbReference type="Gene3D" id="3.40.50.300">
    <property type="entry name" value="P-loop containing nucleotide triphosphate hydrolases"/>
    <property type="match status" value="1"/>
</dbReference>
<proteinExistence type="predicted"/>
<accession>A0A8J3G8N9</accession>
<evidence type="ECO:0000313" key="2">
    <source>
        <dbReference type="EMBL" id="GHB68114.1"/>
    </source>
</evidence>
<reference evidence="2 3" key="1">
    <citation type="journal article" date="2014" name="Int. J. Syst. Evol. Microbiol.">
        <title>Complete genome sequence of Corynebacterium casei LMG S-19264T (=DSM 44701T), isolated from a smear-ripened cheese.</title>
        <authorList>
            <consortium name="US DOE Joint Genome Institute (JGI-PGF)"/>
            <person name="Walter F."/>
            <person name="Albersmeier A."/>
            <person name="Kalinowski J."/>
            <person name="Ruckert C."/>
        </authorList>
    </citation>
    <scope>NUCLEOTIDE SEQUENCE [LARGE SCALE GENOMIC DNA]</scope>
    <source>
        <strain evidence="2 3">KCTC 12866</strain>
    </source>
</reference>
<evidence type="ECO:0000259" key="1">
    <source>
        <dbReference type="Pfam" id="PF13304"/>
    </source>
</evidence>
<organism evidence="2 3">
    <name type="scientific">Persicitalea jodogahamensis</name>
    <dbReference type="NCBI Taxonomy" id="402147"/>
    <lineage>
        <taxon>Bacteria</taxon>
        <taxon>Pseudomonadati</taxon>
        <taxon>Bacteroidota</taxon>
        <taxon>Cytophagia</taxon>
        <taxon>Cytophagales</taxon>
        <taxon>Spirosomataceae</taxon>
        <taxon>Persicitalea</taxon>
    </lineage>
</organism>
<dbReference type="Pfam" id="PF13304">
    <property type="entry name" value="AAA_21"/>
    <property type="match status" value="1"/>
</dbReference>
<keyword evidence="3" id="KW-1185">Reference proteome</keyword>
<comment type="caution">
    <text evidence="2">The sequence shown here is derived from an EMBL/GenBank/DDBJ whole genome shotgun (WGS) entry which is preliminary data.</text>
</comment>
<dbReference type="GO" id="GO:0016887">
    <property type="term" value="F:ATP hydrolysis activity"/>
    <property type="evidence" value="ECO:0007669"/>
    <property type="project" value="InterPro"/>
</dbReference>
<gene>
    <name evidence="2" type="ORF">GCM10007390_21790</name>
</gene>
<dbReference type="EMBL" id="BMXF01000002">
    <property type="protein sequence ID" value="GHB68114.1"/>
    <property type="molecule type" value="Genomic_DNA"/>
</dbReference>
<dbReference type="InterPro" id="IPR027417">
    <property type="entry name" value="P-loop_NTPase"/>
</dbReference>
<dbReference type="Proteomes" id="UP000598271">
    <property type="component" value="Unassembled WGS sequence"/>
</dbReference>
<dbReference type="GO" id="GO:0005524">
    <property type="term" value="F:ATP binding"/>
    <property type="evidence" value="ECO:0007669"/>
    <property type="project" value="InterPro"/>
</dbReference>
<dbReference type="AlphaFoldDB" id="A0A8J3G8N9"/>
<sequence>MLAGVDQKHHKDHIYKRHSVDLLKTAALYGANGAGKSNLIKAIYVLKRIVVIGGRETLYEVKKYKLELEYSKLPTSFEVEFIKNDVVYLFGFKTNEGEILEEWLYRSGLNNAKDELIFHRTKIEGEIEIDFSKNYSLTEKDVYNLEFVKNNLVNSNELLIHILSELKEGFSEIKKAFEWFQINLIAIFPSTKPGASLILALIKSQELMDFTNSSMCSFKTGITSANIKSFSYMDLVARSKVSYEKIKQDLDKVNEVALVADDGSESIIATLENDEVIVKRFVGEHKDSRGNPVEFFLSEESDGTNRLLELIPAFFQLLNSESVVLIDEIDQSIHPVLLKELVKKFVSDQKTQGQFIFTTHEANLLDQSIFRRDEIWFVEKDQGETKLYPLSDFDIRYDLDIRRGYLNGRFGAIPFMGDLQNLNWDQYAEAE</sequence>
<dbReference type="PANTHER" id="PTHR40396">
    <property type="entry name" value="ATPASE-LIKE PROTEIN"/>
    <property type="match status" value="1"/>
</dbReference>
<protein>
    <submittedName>
        <fullName evidence="2">Transporter</fullName>
    </submittedName>
</protein>
<feature type="domain" description="ATPase AAA-type core" evidence="1">
    <location>
        <begin position="26"/>
        <end position="366"/>
    </location>
</feature>